<accession>A0A1F5EC72</accession>
<comment type="catalytic activity">
    <reaction evidence="7">
        <text>D-ribose 5-phosphate + ATP = 5-phospho-alpha-D-ribose 1-diphosphate + AMP + H(+)</text>
        <dbReference type="Rhea" id="RHEA:15609"/>
        <dbReference type="ChEBI" id="CHEBI:15378"/>
        <dbReference type="ChEBI" id="CHEBI:30616"/>
        <dbReference type="ChEBI" id="CHEBI:58017"/>
        <dbReference type="ChEBI" id="CHEBI:78346"/>
        <dbReference type="ChEBI" id="CHEBI:456215"/>
        <dbReference type="EC" id="2.7.6.1"/>
    </reaction>
</comment>
<dbReference type="EMBL" id="MEZX01000002">
    <property type="protein sequence ID" value="OGD64951.1"/>
    <property type="molecule type" value="Genomic_DNA"/>
</dbReference>
<evidence type="ECO:0000259" key="8">
    <source>
        <dbReference type="Pfam" id="PF13793"/>
    </source>
</evidence>
<dbReference type="FunFam" id="3.40.50.2020:FF:000014">
    <property type="entry name" value="Ribose-phosphate pyrophosphokinase 1"/>
    <property type="match status" value="1"/>
</dbReference>
<dbReference type="GO" id="GO:0000287">
    <property type="term" value="F:magnesium ion binding"/>
    <property type="evidence" value="ECO:0007669"/>
    <property type="project" value="InterPro"/>
</dbReference>
<dbReference type="InterPro" id="IPR005946">
    <property type="entry name" value="Rib-P_diPkinase"/>
</dbReference>
<keyword evidence="5" id="KW-0418">Kinase</keyword>
<evidence type="ECO:0000256" key="2">
    <source>
        <dbReference type="ARBA" id="ARBA00022679"/>
    </source>
</evidence>
<evidence type="ECO:0000256" key="4">
    <source>
        <dbReference type="ARBA" id="ARBA00022741"/>
    </source>
</evidence>
<dbReference type="SMART" id="SM01400">
    <property type="entry name" value="Pribosyltran_N"/>
    <property type="match status" value="1"/>
</dbReference>
<comment type="caution">
    <text evidence="9">The sequence shown here is derived from an EMBL/GenBank/DDBJ whole genome shotgun (WGS) entry which is preliminary data.</text>
</comment>
<reference evidence="9 10" key="1">
    <citation type="journal article" date="2016" name="Nat. Commun.">
        <title>Thousands of microbial genomes shed light on interconnected biogeochemical processes in an aquifer system.</title>
        <authorList>
            <person name="Anantharaman K."/>
            <person name="Brown C.T."/>
            <person name="Hug L.A."/>
            <person name="Sharon I."/>
            <person name="Castelle C.J."/>
            <person name="Probst A.J."/>
            <person name="Thomas B.C."/>
            <person name="Singh A."/>
            <person name="Wilkins M.J."/>
            <person name="Karaoz U."/>
            <person name="Brodie E.L."/>
            <person name="Williams K.H."/>
            <person name="Hubbard S.S."/>
            <person name="Banfield J.F."/>
        </authorList>
    </citation>
    <scope>NUCLEOTIDE SEQUENCE [LARGE SCALE GENOMIC DNA]</scope>
</reference>
<dbReference type="GO" id="GO:0016301">
    <property type="term" value="F:kinase activity"/>
    <property type="evidence" value="ECO:0007669"/>
    <property type="project" value="UniProtKB-KW"/>
</dbReference>
<dbReference type="Pfam" id="PF14572">
    <property type="entry name" value="Pribosyl_synth"/>
    <property type="match status" value="1"/>
</dbReference>
<dbReference type="InterPro" id="IPR029099">
    <property type="entry name" value="Pribosyltran_N"/>
</dbReference>
<dbReference type="NCBIfam" id="TIGR01251">
    <property type="entry name" value="ribP_PPkin"/>
    <property type="match status" value="1"/>
</dbReference>
<evidence type="ECO:0000256" key="1">
    <source>
        <dbReference type="ARBA" id="ARBA00013247"/>
    </source>
</evidence>
<gene>
    <name evidence="9" type="ORF">A3A71_02800</name>
</gene>
<organism evidence="9 10">
    <name type="scientific">Candidatus Berkelbacteria bacterium RIFCSPLOWO2_01_FULL_50_28</name>
    <dbReference type="NCBI Taxonomy" id="1797471"/>
    <lineage>
        <taxon>Bacteria</taxon>
        <taxon>Candidatus Berkelbacteria</taxon>
    </lineage>
</organism>
<dbReference type="GO" id="GO:0006164">
    <property type="term" value="P:purine nucleotide biosynthetic process"/>
    <property type="evidence" value="ECO:0007669"/>
    <property type="project" value="TreeGrafter"/>
</dbReference>
<dbReference type="SUPFAM" id="SSF53271">
    <property type="entry name" value="PRTase-like"/>
    <property type="match status" value="2"/>
</dbReference>
<dbReference type="Pfam" id="PF13793">
    <property type="entry name" value="Pribosyltran_N"/>
    <property type="match status" value="1"/>
</dbReference>
<dbReference type="InterPro" id="IPR000836">
    <property type="entry name" value="PRTase_dom"/>
</dbReference>
<dbReference type="GO" id="GO:0004749">
    <property type="term" value="F:ribose phosphate diphosphokinase activity"/>
    <property type="evidence" value="ECO:0007669"/>
    <property type="project" value="UniProtKB-EC"/>
</dbReference>
<dbReference type="GO" id="GO:0002189">
    <property type="term" value="C:ribose phosphate diphosphokinase complex"/>
    <property type="evidence" value="ECO:0007669"/>
    <property type="project" value="TreeGrafter"/>
</dbReference>
<dbReference type="PANTHER" id="PTHR10210">
    <property type="entry name" value="RIBOSE-PHOSPHATE DIPHOSPHOKINASE FAMILY MEMBER"/>
    <property type="match status" value="1"/>
</dbReference>
<dbReference type="GO" id="GO:0005524">
    <property type="term" value="F:ATP binding"/>
    <property type="evidence" value="ECO:0007669"/>
    <property type="project" value="UniProtKB-KW"/>
</dbReference>
<dbReference type="PANTHER" id="PTHR10210:SF32">
    <property type="entry name" value="RIBOSE-PHOSPHATE PYROPHOSPHOKINASE 2"/>
    <property type="match status" value="1"/>
</dbReference>
<evidence type="ECO:0000256" key="7">
    <source>
        <dbReference type="ARBA" id="ARBA00049535"/>
    </source>
</evidence>
<proteinExistence type="predicted"/>
<evidence type="ECO:0000256" key="5">
    <source>
        <dbReference type="ARBA" id="ARBA00022777"/>
    </source>
</evidence>
<dbReference type="GO" id="GO:0005737">
    <property type="term" value="C:cytoplasm"/>
    <property type="evidence" value="ECO:0007669"/>
    <property type="project" value="TreeGrafter"/>
</dbReference>
<keyword evidence="2" id="KW-0808">Transferase</keyword>
<keyword evidence="6" id="KW-0067">ATP-binding</keyword>
<sequence length="354" mass="38311">MNNGIRPVKLFSTTGSSEFTDRVFIQLKKRSANDGKALYGCSRGSSAVDRFSNDNMQITVDDVRGSFAVIIATQTLPVSDTIMELLLLLHALKNSRTEDLLLVLPYMPYSRSDKKNQPRISSGGVLIPRILTTVLGVKRTLLLDPHSPNSLHYFEQGDSPCADVITAVPLLVDHLSRAVLEWGWDPSLLTVVFADNGAATRFGNVPRLLGADRAYIDKSRPDHSENPLTKAIVGDVDGRYCIIFDDEALTGGTAAKDAGIVAANGAKAIAMAAIHAPLEHKNGPEAAVQLLLDSPIGQFVFTDTVPCQHKVAGHSDRFTVLSVAPLLAEAISRIVTGESLTALYQMDMVDKYRS</sequence>
<protein>
    <recommendedName>
        <fullName evidence="1">ribose-phosphate diphosphokinase</fullName>
        <ecNumber evidence="1">2.7.6.1</ecNumber>
    </recommendedName>
</protein>
<dbReference type="InterPro" id="IPR029057">
    <property type="entry name" value="PRTase-like"/>
</dbReference>
<dbReference type="CDD" id="cd06223">
    <property type="entry name" value="PRTases_typeI"/>
    <property type="match status" value="1"/>
</dbReference>
<evidence type="ECO:0000256" key="6">
    <source>
        <dbReference type="ARBA" id="ARBA00022840"/>
    </source>
</evidence>
<evidence type="ECO:0000313" key="10">
    <source>
        <dbReference type="Proteomes" id="UP000177481"/>
    </source>
</evidence>
<dbReference type="GO" id="GO:0006015">
    <property type="term" value="P:5-phosphoribose 1-diphosphate biosynthetic process"/>
    <property type="evidence" value="ECO:0007669"/>
    <property type="project" value="TreeGrafter"/>
</dbReference>
<evidence type="ECO:0000313" key="9">
    <source>
        <dbReference type="EMBL" id="OGD64951.1"/>
    </source>
</evidence>
<dbReference type="Proteomes" id="UP000177481">
    <property type="component" value="Unassembled WGS sequence"/>
</dbReference>
<evidence type="ECO:0000256" key="3">
    <source>
        <dbReference type="ARBA" id="ARBA00022727"/>
    </source>
</evidence>
<keyword evidence="4" id="KW-0547">Nucleotide-binding</keyword>
<dbReference type="STRING" id="1797471.A3A71_02800"/>
<dbReference type="AlphaFoldDB" id="A0A1F5EC72"/>
<keyword evidence="3" id="KW-0545">Nucleotide biosynthesis</keyword>
<dbReference type="Gene3D" id="3.40.50.2020">
    <property type="match status" value="2"/>
</dbReference>
<feature type="domain" description="Ribose-phosphate pyrophosphokinase N-terminal" evidence="8">
    <location>
        <begin position="9"/>
        <end position="133"/>
    </location>
</feature>
<name>A0A1F5EC72_9BACT</name>
<dbReference type="EC" id="2.7.6.1" evidence="1"/>